<proteinExistence type="predicted"/>
<sequence length="84" mass="9523">MKQIRILLATALLIATNISLAGIEPTSGRYIESNTDLSIKVIGGHITWSRNYRDRQWRFNRPWESLILTHDIATGNVEKNSASQ</sequence>
<protein>
    <submittedName>
        <fullName evidence="1">Uncharacterized protein</fullName>
    </submittedName>
</protein>
<organism evidence="1">
    <name type="scientific">hydrothermal vent metagenome</name>
    <dbReference type="NCBI Taxonomy" id="652676"/>
    <lineage>
        <taxon>unclassified sequences</taxon>
        <taxon>metagenomes</taxon>
        <taxon>ecological metagenomes</taxon>
    </lineage>
</organism>
<evidence type="ECO:0000313" key="1">
    <source>
        <dbReference type="EMBL" id="VAW37967.1"/>
    </source>
</evidence>
<reference evidence="1" key="1">
    <citation type="submission" date="2018-06" db="EMBL/GenBank/DDBJ databases">
        <authorList>
            <person name="Zhirakovskaya E."/>
        </authorList>
    </citation>
    <scope>NUCLEOTIDE SEQUENCE</scope>
</reference>
<gene>
    <name evidence="1" type="ORF">MNBD_GAMMA01-487</name>
</gene>
<dbReference type="AlphaFoldDB" id="A0A3B0VI14"/>
<dbReference type="EMBL" id="UOEW01000187">
    <property type="protein sequence ID" value="VAW37967.1"/>
    <property type="molecule type" value="Genomic_DNA"/>
</dbReference>
<accession>A0A3B0VI14</accession>
<name>A0A3B0VI14_9ZZZZ</name>